<dbReference type="EMBL" id="JBHSDK010000012">
    <property type="protein sequence ID" value="MFC4335136.1"/>
    <property type="molecule type" value="Genomic_DNA"/>
</dbReference>
<sequence>MPETSTAVRNRKRRPRLDKVLAEAVDLAREAAESTGEGVGAHLETVADEDRVATHYFESTMPGYRGWRWAVVVTRVPRSKLVTVSEVAMLPGPDALRSPQWVPWMDRLTEHEVGVGDILPTSSEDDRLMPAYTHSDDEAVEDIAFELGVGRQRVMNRDGRAEAAQRWYDGDRGPFAPVAESAPKDARCGTCGFFLPLAGSMRLEFGACANLYSQEDGKVVSADHGCGAHSQVSDIVDTSPQGVYTSVTVYNDGTTEEL</sequence>
<proteinExistence type="predicted"/>
<comment type="caution">
    <text evidence="1">The sequence shown here is derived from an EMBL/GenBank/DDBJ whole genome shotgun (WGS) entry which is preliminary data.</text>
</comment>
<protein>
    <submittedName>
        <fullName evidence="1">DUF3027 domain-containing protein</fullName>
    </submittedName>
</protein>
<evidence type="ECO:0000313" key="1">
    <source>
        <dbReference type="EMBL" id="MFC4335136.1"/>
    </source>
</evidence>
<reference evidence="2" key="1">
    <citation type="journal article" date="2019" name="Int. J. Syst. Evol. Microbiol.">
        <title>The Global Catalogue of Microorganisms (GCM) 10K type strain sequencing project: providing services to taxonomists for standard genome sequencing and annotation.</title>
        <authorList>
            <consortium name="The Broad Institute Genomics Platform"/>
            <consortium name="The Broad Institute Genome Sequencing Center for Infectious Disease"/>
            <person name="Wu L."/>
            <person name="Ma J."/>
        </authorList>
    </citation>
    <scope>NUCLEOTIDE SEQUENCE [LARGE SCALE GENOMIC DNA]</scope>
    <source>
        <strain evidence="2">IBRC-M 10908</strain>
    </source>
</reference>
<dbReference type="Pfam" id="PF11228">
    <property type="entry name" value="DUF3027"/>
    <property type="match status" value="1"/>
</dbReference>
<accession>A0ABV8TX94</accession>
<keyword evidence="2" id="KW-1185">Reference proteome</keyword>
<evidence type="ECO:0000313" key="2">
    <source>
        <dbReference type="Proteomes" id="UP001595823"/>
    </source>
</evidence>
<organism evidence="1 2">
    <name type="scientific">Salininema proteolyticum</name>
    <dbReference type="NCBI Taxonomy" id="1607685"/>
    <lineage>
        <taxon>Bacteria</taxon>
        <taxon>Bacillati</taxon>
        <taxon>Actinomycetota</taxon>
        <taxon>Actinomycetes</taxon>
        <taxon>Glycomycetales</taxon>
        <taxon>Glycomycetaceae</taxon>
        <taxon>Salininema</taxon>
    </lineage>
</organism>
<dbReference type="Proteomes" id="UP001595823">
    <property type="component" value="Unassembled WGS sequence"/>
</dbReference>
<gene>
    <name evidence="1" type="ORF">ACFPET_07980</name>
</gene>
<dbReference type="InterPro" id="IPR021391">
    <property type="entry name" value="DUF3027"/>
</dbReference>
<dbReference type="RefSeq" id="WP_380619528.1">
    <property type="nucleotide sequence ID" value="NZ_JBHSDK010000012.1"/>
</dbReference>
<name>A0ABV8TX94_9ACTN</name>